<dbReference type="EMBL" id="FNVU01000021">
    <property type="protein sequence ID" value="SEG90210.1"/>
    <property type="molecule type" value="Genomic_DNA"/>
</dbReference>
<keyword evidence="4" id="KW-1185">Reference proteome</keyword>
<accession>A0A1H6DXY4</accession>
<proteinExistence type="predicted"/>
<dbReference type="Proteomes" id="UP000236754">
    <property type="component" value="Unassembled WGS sequence"/>
</dbReference>
<reference evidence="3 4" key="1">
    <citation type="submission" date="2016-10" db="EMBL/GenBank/DDBJ databases">
        <authorList>
            <person name="de Groot N.N."/>
        </authorList>
    </citation>
    <scope>NUCLEOTIDE SEQUENCE [LARGE SCALE GENOMIC DNA]</scope>
    <source>
        <strain evidence="3 4">CGMCC 4.2023</strain>
    </source>
</reference>
<evidence type="ECO:0000313" key="4">
    <source>
        <dbReference type="Proteomes" id="UP000236754"/>
    </source>
</evidence>
<sequence>MKRAALDREAGYRLLGELAGPRTVEGTLAGLDRLAPGFADWIVTALFGGTYQRDGLALRDRQIATLAALTALGGVEPQLDDHVRNSLRIGVEPAEIVEVMVHLAPYVGVPKALAGLRVAAAAFDELGVGPAETDGASPGTGSGPGTAEDGGREGGAA</sequence>
<dbReference type="SUPFAM" id="SSF69118">
    <property type="entry name" value="AhpD-like"/>
    <property type="match status" value="1"/>
</dbReference>
<dbReference type="InterPro" id="IPR029032">
    <property type="entry name" value="AhpD-like"/>
</dbReference>
<evidence type="ECO:0000313" key="3">
    <source>
        <dbReference type="EMBL" id="SEG90210.1"/>
    </source>
</evidence>
<name>A0A1H6DXY4_9ACTN</name>
<feature type="region of interest" description="Disordered" evidence="1">
    <location>
        <begin position="129"/>
        <end position="157"/>
    </location>
</feature>
<dbReference type="Gene3D" id="1.20.1290.10">
    <property type="entry name" value="AhpD-like"/>
    <property type="match status" value="1"/>
</dbReference>
<evidence type="ECO:0000259" key="2">
    <source>
        <dbReference type="Pfam" id="PF02627"/>
    </source>
</evidence>
<dbReference type="InterPro" id="IPR052512">
    <property type="entry name" value="4CMD/NDH-1_regulator"/>
</dbReference>
<dbReference type="GO" id="GO:0051920">
    <property type="term" value="F:peroxiredoxin activity"/>
    <property type="evidence" value="ECO:0007669"/>
    <property type="project" value="InterPro"/>
</dbReference>
<organism evidence="3 4">
    <name type="scientific">Actinacidiphila yanglinensis</name>
    <dbReference type="NCBI Taxonomy" id="310779"/>
    <lineage>
        <taxon>Bacteria</taxon>
        <taxon>Bacillati</taxon>
        <taxon>Actinomycetota</taxon>
        <taxon>Actinomycetes</taxon>
        <taxon>Kitasatosporales</taxon>
        <taxon>Streptomycetaceae</taxon>
        <taxon>Actinacidiphila</taxon>
    </lineage>
</organism>
<dbReference type="Pfam" id="PF02627">
    <property type="entry name" value="CMD"/>
    <property type="match status" value="1"/>
</dbReference>
<evidence type="ECO:0000256" key="1">
    <source>
        <dbReference type="SAM" id="MobiDB-lite"/>
    </source>
</evidence>
<gene>
    <name evidence="3" type="ORF">SAMN05216223_121111</name>
</gene>
<protein>
    <submittedName>
        <fullName evidence="3">4-carboxymuconolactone decarboxylase</fullName>
    </submittedName>
</protein>
<feature type="domain" description="Carboxymuconolactone decarboxylase-like" evidence="2">
    <location>
        <begin position="38"/>
        <end position="120"/>
    </location>
</feature>
<dbReference type="AlphaFoldDB" id="A0A1H6DXY4"/>
<dbReference type="InterPro" id="IPR003779">
    <property type="entry name" value="CMD-like"/>
</dbReference>
<dbReference type="PANTHER" id="PTHR33570">
    <property type="entry name" value="4-CARBOXYMUCONOLACTONE DECARBOXYLASE FAMILY PROTEIN"/>
    <property type="match status" value="1"/>
</dbReference>
<dbReference type="PANTHER" id="PTHR33570:SF2">
    <property type="entry name" value="CARBOXYMUCONOLACTONE DECARBOXYLASE-LIKE DOMAIN-CONTAINING PROTEIN"/>
    <property type="match status" value="1"/>
</dbReference>